<evidence type="ECO:0000313" key="1">
    <source>
        <dbReference type="EMBL" id="EUA42476.1"/>
    </source>
</evidence>
<comment type="caution">
    <text evidence="1">The sequence shown here is derived from an EMBL/GenBank/DDBJ whole genome shotgun (WGS) entry which is preliminary data.</text>
</comment>
<reference evidence="1" key="1">
    <citation type="submission" date="2014-01" db="EMBL/GenBank/DDBJ databases">
        <authorList>
            <person name="Brown-Elliot B."/>
            <person name="Wallace R."/>
            <person name="Lenaerts A."/>
            <person name="Ordway D."/>
            <person name="DeGroote M.A."/>
            <person name="Parker T."/>
            <person name="Sizemore C."/>
            <person name="Tallon L.J."/>
            <person name="Sadzewicz L.K."/>
            <person name="Sengamalay N."/>
            <person name="Fraser C.M."/>
            <person name="Hine E."/>
            <person name="Shefchek K.A."/>
            <person name="Das S.P."/>
            <person name="Tettelin H."/>
        </authorList>
    </citation>
    <scope>NUCLEOTIDE SEQUENCE [LARGE SCALE GENOMIC DNA]</scope>
    <source>
        <strain evidence="1">4042</strain>
    </source>
</reference>
<accession>X8BG73</accession>
<proteinExistence type="predicted"/>
<dbReference type="PATRIC" id="fig|1299334.3.peg.4500"/>
<dbReference type="AlphaFoldDB" id="X8BG73"/>
<organism evidence="1">
    <name type="scientific">Mycobacterium xenopi 4042</name>
    <dbReference type="NCBI Taxonomy" id="1299334"/>
    <lineage>
        <taxon>Bacteria</taxon>
        <taxon>Bacillati</taxon>
        <taxon>Actinomycetota</taxon>
        <taxon>Actinomycetes</taxon>
        <taxon>Mycobacteriales</taxon>
        <taxon>Mycobacteriaceae</taxon>
        <taxon>Mycobacterium</taxon>
    </lineage>
</organism>
<name>X8BG73_MYCXE</name>
<gene>
    <name evidence="1" type="ORF">I553_6336</name>
</gene>
<protein>
    <submittedName>
        <fullName evidence="1">Uncharacterized protein</fullName>
    </submittedName>
</protein>
<sequence>MYGKTLYKDGVTAIIYRDSDYPNLGIARLYGQCRNMSNHRTDMTAWTDTSDQFAQAR</sequence>
<dbReference type="EMBL" id="JAOB01000042">
    <property type="protein sequence ID" value="EUA42476.1"/>
    <property type="molecule type" value="Genomic_DNA"/>
</dbReference>